<comment type="caution">
    <text evidence="6">The sequence shown here is derived from an EMBL/GenBank/DDBJ whole genome shotgun (WGS) entry which is preliminary data.</text>
</comment>
<dbReference type="GO" id="GO:0009847">
    <property type="term" value="P:spore germination"/>
    <property type="evidence" value="ECO:0007669"/>
    <property type="project" value="UniProtKB-UniRule"/>
</dbReference>
<dbReference type="InterPro" id="IPR050768">
    <property type="entry name" value="UPF0353/GerABKA_families"/>
</dbReference>
<keyword evidence="7" id="KW-1185">Reference proteome</keyword>
<dbReference type="Pfam" id="PF03323">
    <property type="entry name" value="GerA"/>
    <property type="match status" value="1"/>
</dbReference>
<keyword evidence="3 4" id="KW-0472">Membrane</keyword>
<organism evidence="6 7">
    <name type="scientific">Gottfriedia endophytica</name>
    <dbReference type="NCBI Taxonomy" id="2820819"/>
    <lineage>
        <taxon>Bacteria</taxon>
        <taxon>Bacillati</taxon>
        <taxon>Bacillota</taxon>
        <taxon>Bacilli</taxon>
        <taxon>Bacillales</taxon>
        <taxon>Bacillaceae</taxon>
        <taxon>Gottfriedia</taxon>
    </lineage>
</organism>
<comment type="similarity">
    <text evidence="2 4">Belongs to the GerABKA family.</text>
</comment>
<feature type="transmembrane region" description="Helical" evidence="5">
    <location>
        <begin position="410"/>
        <end position="429"/>
    </location>
</feature>
<gene>
    <name evidence="6" type="ORF">J5Y03_03660</name>
</gene>
<protein>
    <submittedName>
        <fullName evidence="6">Spore germination protein</fullName>
    </submittedName>
</protein>
<evidence type="ECO:0000313" key="7">
    <source>
        <dbReference type="Proteomes" id="UP000682134"/>
    </source>
</evidence>
<sequence length="509" mass="57398">MTLRLVPQSREKQLSIFLKGVDSLTNDQKGTNLYPKIIDNANVFKKRLGLGVSFDAGNRVFHINSTEVNLYYVSGLTNTFYIQMILEELMSLDNFETDKTVFQLVEEKIVNQSVLIVKTFEEAIRFIFSGLIVIIVDGEDKAFVVDVRSYPGRNPAEPDTERVVRGSRDGFIENIVINTALLRRRIRDENLRHELIRVGTSSQMDICIAYIEGIANKDLVDEIRNRINSINVDGLSMSEKKLEEFIMEQNYNPFPLVRYSERPDVVSNHLIEGHVAIIVDTSPSVMITPITYYHLLQHAEEFRQTPAVGTFLRWVRYMGVFMSLFLLPIWLLLCMHPEILPSGLSYIGPKETSNIPIFLQLIIADIGIEFLRMASIHTPNAVSTSMGIIAAILIGQVAIAVGLFQSEVVLYTAISMIGSYSTPSYELALANKLAKFIILVVTAIFGIKGFMVSSTVFILFLVSLKTLNTPYMWPFIPFDARAFFHFVIRTKASENKKKKGGKTIGDATL</sequence>
<dbReference type="PIRSF" id="PIRSF005690">
    <property type="entry name" value="GerBA"/>
    <property type="match status" value="1"/>
</dbReference>
<dbReference type="EMBL" id="JAGIYQ010000002">
    <property type="protein sequence ID" value="MBP0724280.1"/>
    <property type="molecule type" value="Genomic_DNA"/>
</dbReference>
<feature type="transmembrane region" description="Helical" evidence="5">
    <location>
        <begin position="314"/>
        <end position="333"/>
    </location>
</feature>
<evidence type="ECO:0000256" key="2">
    <source>
        <dbReference type="ARBA" id="ARBA00005278"/>
    </source>
</evidence>
<keyword evidence="5" id="KW-1133">Transmembrane helix</keyword>
<feature type="transmembrane region" description="Helical" evidence="5">
    <location>
        <begin position="383"/>
        <end position="404"/>
    </location>
</feature>
<dbReference type="GO" id="GO:0005886">
    <property type="term" value="C:plasma membrane"/>
    <property type="evidence" value="ECO:0007669"/>
    <property type="project" value="UniProtKB-SubCell"/>
</dbReference>
<comment type="subcellular location">
    <subcellularLocation>
        <location evidence="4">Cell membrane</location>
    </subcellularLocation>
    <subcellularLocation>
        <location evidence="1">Membrane</location>
        <topology evidence="1">Multi-pass membrane protein</topology>
    </subcellularLocation>
</comment>
<dbReference type="Proteomes" id="UP000682134">
    <property type="component" value="Unassembled WGS sequence"/>
</dbReference>
<accession>A0A940SHT3</accession>
<feature type="transmembrane region" description="Helical" evidence="5">
    <location>
        <begin position="470"/>
        <end position="488"/>
    </location>
</feature>
<name>A0A940SHT3_9BACI</name>
<evidence type="ECO:0000256" key="1">
    <source>
        <dbReference type="ARBA" id="ARBA00004141"/>
    </source>
</evidence>
<evidence type="ECO:0000256" key="3">
    <source>
        <dbReference type="ARBA" id="ARBA00023136"/>
    </source>
</evidence>
<dbReference type="AlphaFoldDB" id="A0A940SHT3"/>
<reference evidence="6" key="1">
    <citation type="submission" date="2021-04" db="EMBL/GenBank/DDBJ databases">
        <title>Genome seq and assembly of Bacillus sp.</title>
        <authorList>
            <person name="Chhetri G."/>
        </authorList>
    </citation>
    <scope>NUCLEOTIDE SEQUENCE</scope>
    <source>
        <strain evidence="6">RG28</strain>
    </source>
</reference>
<evidence type="ECO:0000256" key="5">
    <source>
        <dbReference type="SAM" id="Phobius"/>
    </source>
</evidence>
<dbReference type="PANTHER" id="PTHR22550">
    <property type="entry name" value="SPORE GERMINATION PROTEIN"/>
    <property type="match status" value="1"/>
</dbReference>
<keyword evidence="5" id="KW-0812">Transmembrane</keyword>
<feature type="transmembrane region" description="Helical" evidence="5">
    <location>
        <begin position="436"/>
        <end position="464"/>
    </location>
</feature>
<proteinExistence type="inferred from homology"/>
<dbReference type="PANTHER" id="PTHR22550:SF9">
    <property type="entry name" value="STAGE V SPORULATION PROTEIN AF"/>
    <property type="match status" value="1"/>
</dbReference>
<evidence type="ECO:0000313" key="6">
    <source>
        <dbReference type="EMBL" id="MBP0724280.1"/>
    </source>
</evidence>
<dbReference type="InterPro" id="IPR004995">
    <property type="entry name" value="Spore_Ger"/>
</dbReference>
<evidence type="ECO:0000256" key="4">
    <source>
        <dbReference type="PIRNR" id="PIRNR005690"/>
    </source>
</evidence>